<protein>
    <recommendedName>
        <fullName evidence="3">Leucine Rich Repeat family protein</fullName>
    </recommendedName>
</protein>
<evidence type="ECO:0008006" key="3">
    <source>
        <dbReference type="Google" id="ProtNLM"/>
    </source>
</evidence>
<accession>A0ABR2KT79</accession>
<dbReference type="SUPFAM" id="SSF52058">
    <property type="entry name" value="L domain-like"/>
    <property type="match status" value="1"/>
</dbReference>
<evidence type="ECO:0000313" key="1">
    <source>
        <dbReference type="EMBL" id="KAK8894033.1"/>
    </source>
</evidence>
<name>A0ABR2KT79_9EUKA</name>
<dbReference type="EMBL" id="JAPFFF010000003">
    <property type="protein sequence ID" value="KAK8894033.1"/>
    <property type="molecule type" value="Genomic_DNA"/>
</dbReference>
<keyword evidence="2" id="KW-1185">Reference proteome</keyword>
<reference evidence="1 2" key="1">
    <citation type="submission" date="2024-04" db="EMBL/GenBank/DDBJ databases">
        <title>Tritrichomonas musculus Genome.</title>
        <authorList>
            <person name="Alves-Ferreira E."/>
            <person name="Grigg M."/>
            <person name="Lorenzi H."/>
            <person name="Galac M."/>
        </authorList>
    </citation>
    <scope>NUCLEOTIDE SEQUENCE [LARGE SCALE GENOMIC DNA]</scope>
    <source>
        <strain evidence="1 2">EAF2021</strain>
    </source>
</reference>
<comment type="caution">
    <text evidence="1">The sequence shown here is derived from an EMBL/GenBank/DDBJ whole genome shotgun (WGS) entry which is preliminary data.</text>
</comment>
<gene>
    <name evidence="1" type="ORF">M9Y10_022465</name>
</gene>
<dbReference type="InterPro" id="IPR032675">
    <property type="entry name" value="LRR_dom_sf"/>
</dbReference>
<dbReference type="Proteomes" id="UP001470230">
    <property type="component" value="Unassembled WGS sequence"/>
</dbReference>
<proteinExistence type="predicted"/>
<evidence type="ECO:0000313" key="2">
    <source>
        <dbReference type="Proteomes" id="UP001470230"/>
    </source>
</evidence>
<dbReference type="Gene3D" id="3.80.10.10">
    <property type="entry name" value="Ribonuclease Inhibitor"/>
    <property type="match status" value="1"/>
</dbReference>
<organism evidence="1 2">
    <name type="scientific">Tritrichomonas musculus</name>
    <dbReference type="NCBI Taxonomy" id="1915356"/>
    <lineage>
        <taxon>Eukaryota</taxon>
        <taxon>Metamonada</taxon>
        <taxon>Parabasalia</taxon>
        <taxon>Tritrichomonadida</taxon>
        <taxon>Tritrichomonadidae</taxon>
        <taxon>Tritrichomonas</taxon>
    </lineage>
</organism>
<sequence length="271" mass="30734">MSLSPSSSKVYPRTIIVPNQNLEDIPIPSDPILVSYIDCSNNPIKTFKKLPQLKNLEKILGDNTLLESFEGVVEQPSLAVLSLSNTPISEHKYFVLMALIAFGHSLQVVNDEVITTRDLDNQLKYGPIIRDHIFKGYIIARLKPVIELVKPDDGSKLTLSYSPTKSYFSSGEKESNIFNSPMSSISLTKKDFDELVKPHHVKKIQRDPIDILNYHKAAVARFQGSLQREKYFLRQHAFDENTSLDLSKISVNDDLDELDNIQLNEFIDETE</sequence>